<dbReference type="EMBL" id="JARTCD010000053">
    <property type="protein sequence ID" value="KAJ8655019.1"/>
    <property type="molecule type" value="Genomic_DNA"/>
</dbReference>
<organism evidence="1 2">
    <name type="scientific">Lichtheimia ornata</name>
    <dbReference type="NCBI Taxonomy" id="688661"/>
    <lineage>
        <taxon>Eukaryota</taxon>
        <taxon>Fungi</taxon>
        <taxon>Fungi incertae sedis</taxon>
        <taxon>Mucoromycota</taxon>
        <taxon>Mucoromycotina</taxon>
        <taxon>Mucoromycetes</taxon>
        <taxon>Mucorales</taxon>
        <taxon>Lichtheimiaceae</taxon>
        <taxon>Lichtheimia</taxon>
    </lineage>
</organism>
<comment type="caution">
    <text evidence="1">The sequence shown here is derived from an EMBL/GenBank/DDBJ whole genome shotgun (WGS) entry which is preliminary data.</text>
</comment>
<evidence type="ECO:0000313" key="2">
    <source>
        <dbReference type="Proteomes" id="UP001234581"/>
    </source>
</evidence>
<gene>
    <name evidence="1" type="ORF">O0I10_009224</name>
</gene>
<proteinExistence type="predicted"/>
<dbReference type="AlphaFoldDB" id="A0AAD7UY35"/>
<evidence type="ECO:0000313" key="1">
    <source>
        <dbReference type="EMBL" id="KAJ8655019.1"/>
    </source>
</evidence>
<protein>
    <recommendedName>
        <fullName evidence="3">Reverse transcriptase domain-containing protein</fullName>
    </recommendedName>
</protein>
<sequence>MEQCLRIPLHESSPPLDLAQGGFRPQRSAMDQALCLHELAQRHRIINNNRNPILVFLDIKSAYDTVDRNIIWRELETRASYPLLGLLRSLFDDVSIQVLLSGATSDSFHPATGVLPRLHSLSTFISVIHQFAPQCPP</sequence>
<dbReference type="GeneID" id="83216631"/>
<keyword evidence="2" id="KW-1185">Reference proteome</keyword>
<dbReference type="RefSeq" id="XP_058339932.1">
    <property type="nucleotide sequence ID" value="XM_058489221.1"/>
</dbReference>
<name>A0AAD7UY35_9FUNG</name>
<evidence type="ECO:0008006" key="3">
    <source>
        <dbReference type="Google" id="ProtNLM"/>
    </source>
</evidence>
<dbReference type="Proteomes" id="UP001234581">
    <property type="component" value="Unassembled WGS sequence"/>
</dbReference>
<reference evidence="1 2" key="1">
    <citation type="submission" date="2023-03" db="EMBL/GenBank/DDBJ databases">
        <title>Genome sequence of Lichtheimia ornata CBS 291.66.</title>
        <authorList>
            <person name="Mohabir J.T."/>
            <person name="Shea T.P."/>
            <person name="Kurbessoian T."/>
            <person name="Berby B."/>
            <person name="Fontaine J."/>
            <person name="Livny J."/>
            <person name="Gnirke A."/>
            <person name="Stajich J.E."/>
            <person name="Cuomo C.A."/>
        </authorList>
    </citation>
    <scope>NUCLEOTIDE SEQUENCE [LARGE SCALE GENOMIC DNA]</scope>
    <source>
        <strain evidence="1">CBS 291.66</strain>
    </source>
</reference>
<accession>A0AAD7UY35</accession>